<evidence type="ECO:0000313" key="1">
    <source>
        <dbReference type="EMBL" id="GFA81911.1"/>
    </source>
</evidence>
<comment type="caution">
    <text evidence="1">The sequence shown here is derived from an EMBL/GenBank/DDBJ whole genome shotgun (WGS) entry which is preliminary data.</text>
</comment>
<organism evidence="1">
    <name type="scientific">Tanacetum cinerariifolium</name>
    <name type="common">Dalmatian daisy</name>
    <name type="synonym">Chrysanthemum cinerariifolium</name>
    <dbReference type="NCBI Taxonomy" id="118510"/>
    <lineage>
        <taxon>Eukaryota</taxon>
        <taxon>Viridiplantae</taxon>
        <taxon>Streptophyta</taxon>
        <taxon>Embryophyta</taxon>
        <taxon>Tracheophyta</taxon>
        <taxon>Spermatophyta</taxon>
        <taxon>Magnoliopsida</taxon>
        <taxon>eudicotyledons</taxon>
        <taxon>Gunneridae</taxon>
        <taxon>Pentapetalae</taxon>
        <taxon>asterids</taxon>
        <taxon>campanulids</taxon>
        <taxon>Asterales</taxon>
        <taxon>Asteraceae</taxon>
        <taxon>Asteroideae</taxon>
        <taxon>Anthemideae</taxon>
        <taxon>Anthemidinae</taxon>
        <taxon>Tanacetum</taxon>
    </lineage>
</organism>
<name>A0A699K9C4_TANCI</name>
<reference evidence="1" key="1">
    <citation type="journal article" date="2019" name="Sci. Rep.">
        <title>Draft genome of Tanacetum cinerariifolium, the natural source of mosquito coil.</title>
        <authorList>
            <person name="Yamashiro T."/>
            <person name="Shiraishi A."/>
            <person name="Satake H."/>
            <person name="Nakayama K."/>
        </authorList>
    </citation>
    <scope>NUCLEOTIDE SEQUENCE</scope>
</reference>
<gene>
    <name evidence="1" type="ORF">Tci_653883</name>
</gene>
<dbReference type="EMBL" id="BKCJ010493981">
    <property type="protein sequence ID" value="GFA81911.1"/>
    <property type="molecule type" value="Genomic_DNA"/>
</dbReference>
<sequence>MFVVKGCVAPEPPCVTITFPVTNRQIASDVMIDFIIATEQPGDKEVGINEDNMIVTLTGYFLPVQVTLTGYLQHFNYQEATSQ</sequence>
<protein>
    <submittedName>
        <fullName evidence="1">Uncharacterized protein</fullName>
    </submittedName>
</protein>
<dbReference type="AlphaFoldDB" id="A0A699K9C4"/>
<proteinExistence type="predicted"/>
<accession>A0A699K9C4</accession>